<evidence type="ECO:0000256" key="3">
    <source>
        <dbReference type="ARBA" id="ARBA00023242"/>
    </source>
</evidence>
<feature type="compositionally biased region" description="Polar residues" evidence="4">
    <location>
        <begin position="189"/>
        <end position="199"/>
    </location>
</feature>
<evidence type="ECO:0000313" key="5">
    <source>
        <dbReference type="EMBL" id="CAK7214055.1"/>
    </source>
</evidence>
<evidence type="ECO:0000256" key="2">
    <source>
        <dbReference type="ARBA" id="ARBA00023163"/>
    </source>
</evidence>
<name>A0ABP0B3Y8_9PEZI</name>
<feature type="compositionally biased region" description="Low complexity" evidence="4">
    <location>
        <begin position="59"/>
        <end position="68"/>
    </location>
</feature>
<evidence type="ECO:0000256" key="1">
    <source>
        <dbReference type="ARBA" id="ARBA00023015"/>
    </source>
</evidence>
<keyword evidence="3" id="KW-0539">Nucleus</keyword>
<keyword evidence="6" id="KW-1185">Reference proteome</keyword>
<feature type="compositionally biased region" description="Basic and acidic residues" evidence="4">
    <location>
        <begin position="1"/>
        <end position="12"/>
    </location>
</feature>
<keyword evidence="1" id="KW-0805">Transcription regulation</keyword>
<reference evidence="5 6" key="1">
    <citation type="submission" date="2024-01" db="EMBL/GenBank/DDBJ databases">
        <authorList>
            <person name="Allen C."/>
            <person name="Tagirdzhanova G."/>
        </authorList>
    </citation>
    <scope>NUCLEOTIDE SEQUENCE [LARGE SCALE GENOMIC DNA]</scope>
</reference>
<sequence>MSSRMDSGDGKIPKRRRPHTAVACERSGSVLCVQARFPCSFKTRPAPTPATSTGWRPNADAGDSASIDSSVSGRSTLVPWMVYSVAQPPVAQRAVCPAPAPSRILTSLTSLVGADTLAPIPMTESAHAPYEGAEGLGDINQHTHGVEFYGRTGTFYFLSQLQSHAKGCWPEWTPSRPRNPPARLGQPRQDVQTGQNGPSSLPGPLATTAVNLLHCSDYPSSAPNPCSVTMPTSVVRTELERECARLYFMNLHCVHPVIDQTSFLERCEREVWAYVAATPASRFLALFNIVLAVGAITAEDTTLAMWKGMTDFLDQAFQQDGLAGGKRTDMSIKAAHVFFEKAKFHLGDAFESSSFETV</sequence>
<feature type="region of interest" description="Disordered" evidence="4">
    <location>
        <begin position="170"/>
        <end position="203"/>
    </location>
</feature>
<proteinExistence type="predicted"/>
<dbReference type="Proteomes" id="UP001642482">
    <property type="component" value="Unassembled WGS sequence"/>
</dbReference>
<dbReference type="InterPro" id="IPR051127">
    <property type="entry name" value="Fungal_SecMet_Regulators"/>
</dbReference>
<evidence type="ECO:0000313" key="6">
    <source>
        <dbReference type="Proteomes" id="UP001642482"/>
    </source>
</evidence>
<comment type="caution">
    <text evidence="5">The sequence shown here is derived from an EMBL/GenBank/DDBJ whole genome shotgun (WGS) entry which is preliminary data.</text>
</comment>
<keyword evidence="2" id="KW-0804">Transcription</keyword>
<dbReference type="PANTHER" id="PTHR47424">
    <property type="entry name" value="REGULATORY PROTEIN GAL4"/>
    <property type="match status" value="1"/>
</dbReference>
<gene>
    <name evidence="5" type="ORF">SEUCBS140593_002049</name>
</gene>
<protein>
    <submittedName>
        <fullName evidence="5">Uncharacterized protein</fullName>
    </submittedName>
</protein>
<dbReference type="EMBL" id="CAWUHD010000013">
    <property type="protein sequence ID" value="CAK7214055.1"/>
    <property type="molecule type" value="Genomic_DNA"/>
</dbReference>
<evidence type="ECO:0000256" key="4">
    <source>
        <dbReference type="SAM" id="MobiDB-lite"/>
    </source>
</evidence>
<feature type="region of interest" description="Disordered" evidence="4">
    <location>
        <begin position="1"/>
        <end position="20"/>
    </location>
</feature>
<feature type="region of interest" description="Disordered" evidence="4">
    <location>
        <begin position="43"/>
        <end position="68"/>
    </location>
</feature>
<accession>A0ABP0B3Y8</accession>
<dbReference type="CDD" id="cd12148">
    <property type="entry name" value="fungal_TF_MHR"/>
    <property type="match status" value="1"/>
</dbReference>
<organism evidence="5 6">
    <name type="scientific">Sporothrix eucalyptigena</name>
    <dbReference type="NCBI Taxonomy" id="1812306"/>
    <lineage>
        <taxon>Eukaryota</taxon>
        <taxon>Fungi</taxon>
        <taxon>Dikarya</taxon>
        <taxon>Ascomycota</taxon>
        <taxon>Pezizomycotina</taxon>
        <taxon>Sordariomycetes</taxon>
        <taxon>Sordariomycetidae</taxon>
        <taxon>Ophiostomatales</taxon>
        <taxon>Ophiostomataceae</taxon>
        <taxon>Sporothrix</taxon>
    </lineage>
</organism>
<dbReference type="PANTHER" id="PTHR47424:SF15">
    <property type="entry name" value="ZN(II)2CYS6 TRANSCRIPTION FACTOR (EUROFUNG)"/>
    <property type="match status" value="1"/>
</dbReference>